<feature type="chain" id="PRO_5032903490" description="DUF5666 domain-containing protein" evidence="1">
    <location>
        <begin position="20"/>
        <end position="119"/>
    </location>
</feature>
<dbReference type="AlphaFoldDB" id="A0A832I341"/>
<keyword evidence="1" id="KW-0732">Signal</keyword>
<gene>
    <name evidence="2" type="ORF">ENR23_04580</name>
</gene>
<accession>A0A832I341</accession>
<organism evidence="2">
    <name type="scientific">Eiseniibacteriota bacterium</name>
    <dbReference type="NCBI Taxonomy" id="2212470"/>
    <lineage>
        <taxon>Bacteria</taxon>
        <taxon>Candidatus Eiseniibacteriota</taxon>
    </lineage>
</organism>
<evidence type="ECO:0000256" key="1">
    <source>
        <dbReference type="SAM" id="SignalP"/>
    </source>
</evidence>
<protein>
    <recommendedName>
        <fullName evidence="3">DUF5666 domain-containing protein</fullName>
    </recommendedName>
</protein>
<evidence type="ECO:0000313" key="2">
    <source>
        <dbReference type="EMBL" id="HGZ42694.1"/>
    </source>
</evidence>
<feature type="signal peptide" evidence="1">
    <location>
        <begin position="1"/>
        <end position="19"/>
    </location>
</feature>
<evidence type="ECO:0008006" key="3">
    <source>
        <dbReference type="Google" id="ProtNLM"/>
    </source>
</evidence>
<reference evidence="2" key="1">
    <citation type="journal article" date="2020" name="mSystems">
        <title>Genome- and Community-Level Interaction Insights into Carbon Utilization and Element Cycling Functions of Hydrothermarchaeota in Hydrothermal Sediment.</title>
        <authorList>
            <person name="Zhou Z."/>
            <person name="Liu Y."/>
            <person name="Xu W."/>
            <person name="Pan J."/>
            <person name="Luo Z.H."/>
            <person name="Li M."/>
        </authorList>
    </citation>
    <scope>NUCLEOTIDE SEQUENCE [LARGE SCALE GENOMIC DNA]</scope>
    <source>
        <strain evidence="2">SpSt-381</strain>
    </source>
</reference>
<name>A0A832I341_UNCEI</name>
<dbReference type="EMBL" id="DSQF01000008">
    <property type="protein sequence ID" value="HGZ42694.1"/>
    <property type="molecule type" value="Genomic_DNA"/>
</dbReference>
<sequence>MRLLACALALATLAAAAPAATHAAKRALVAKAAAPAAITAKKTLRQYTGWVVALDKTSITVEKRGKQPESKVFARDADTSVTGDLAKDVRVTVYWRDENGRATAHRVVVRPAAQAAGAR</sequence>
<comment type="caution">
    <text evidence="2">The sequence shown here is derived from an EMBL/GenBank/DDBJ whole genome shotgun (WGS) entry which is preliminary data.</text>
</comment>
<proteinExistence type="predicted"/>